<keyword evidence="5 9" id="KW-0648">Protein biosynthesis</keyword>
<gene>
    <name evidence="9 12" type="primary">prfC</name>
    <name evidence="12" type="ORF">NTGZN8_140014</name>
</gene>
<evidence type="ECO:0000256" key="5">
    <source>
        <dbReference type="ARBA" id="ARBA00022917"/>
    </source>
</evidence>
<sequence length="547" mass="60918">MQTGSVALSGNKTSVGGRDSVTREVTRRRTFGIISHPDAGKTTLTEKLLLFSGAIQLAGTVKARKSGRHATSDWMDIEKQRGISVASSVMQFEYRNHVVNLLDTPGHQDFSEDTYRVLTAVDSALMVIDAAKGVEAQTIKLLNVCRMRNTPIITFINKMDRETRDPVELLDEVESVLDIQCAPVTWPVGMGKTFRGVYHLLRDEILLFEAGGERADQDLEVVQGIDNPRLAEMFPMEIQQLKSEIELLQGASHPFDHAAFLAGKQTPVFFGSAINNFGVREILNALLDWAPAPQPRDATVRVVGPTEPEFSGFVFKIQANMDANHRDRIAFLRVCSGHFERGMKIKHLRMNREIRVSNVVTFMASTREQVEEAYAGDIIGLPNHGNMQIGDSFSEGELLQFTGIPYFAPDFFRSVRIRNPIKIKQLHKGLQQLGEEGAVQVFKPVSGGDLILGAVGELQFDVVASRLMGEYGVDAVFDGTNITCARWVSCDDKRMLADFEKNLSHNVAYDAASNLTYLAPNNVNLRLTQERWPKIAFHATREHAVKF</sequence>
<proteinExistence type="inferred from homology"/>
<dbReference type="NCBIfam" id="TIGR00503">
    <property type="entry name" value="prfC"/>
    <property type="match status" value="1"/>
</dbReference>
<dbReference type="PRINTS" id="PR00315">
    <property type="entry name" value="ELONGATNFCT"/>
</dbReference>
<dbReference type="GO" id="GO:0016149">
    <property type="term" value="F:translation release factor activity, codon specific"/>
    <property type="evidence" value="ECO:0007669"/>
    <property type="project" value="UniProtKB-UniRule"/>
</dbReference>
<dbReference type="Gene3D" id="2.40.30.10">
    <property type="entry name" value="Translation factors"/>
    <property type="match status" value="1"/>
</dbReference>
<reference evidence="12" key="1">
    <citation type="submission" date="2021-02" db="EMBL/GenBank/DDBJ databases">
        <authorList>
            <person name="Han P."/>
        </authorList>
    </citation>
    <scope>NUCLEOTIDE SEQUENCE</scope>
    <source>
        <strain evidence="12">Candidatus Nitrotoga sp. ZN8</strain>
    </source>
</reference>
<dbReference type="InterPro" id="IPR009000">
    <property type="entry name" value="Transl_B-barrel_sf"/>
</dbReference>
<dbReference type="InterPro" id="IPR004548">
    <property type="entry name" value="PrfC"/>
</dbReference>
<dbReference type="Proteomes" id="UP000675882">
    <property type="component" value="Unassembled WGS sequence"/>
</dbReference>
<dbReference type="GO" id="GO:0005829">
    <property type="term" value="C:cytosol"/>
    <property type="evidence" value="ECO:0007669"/>
    <property type="project" value="TreeGrafter"/>
</dbReference>
<comment type="similarity">
    <text evidence="2 9">Belongs to the TRAFAC class translation factor GTPase superfamily. Classic translation factor GTPase family. PrfC subfamily.</text>
</comment>
<keyword evidence="6 9" id="KW-0342">GTP-binding</keyword>
<dbReference type="Pfam" id="PF22042">
    <property type="entry name" value="EF-G_D2"/>
    <property type="match status" value="1"/>
</dbReference>
<keyword evidence="4 9" id="KW-0547">Nucleotide-binding</keyword>
<dbReference type="PANTHER" id="PTHR43556">
    <property type="entry name" value="PEPTIDE CHAIN RELEASE FACTOR RF3"/>
    <property type="match status" value="1"/>
</dbReference>
<evidence type="ECO:0000256" key="9">
    <source>
        <dbReference type="HAMAP-Rule" id="MF_00072"/>
    </source>
</evidence>
<dbReference type="CDD" id="cd03689">
    <property type="entry name" value="RF3_II"/>
    <property type="match status" value="1"/>
</dbReference>
<evidence type="ECO:0000256" key="7">
    <source>
        <dbReference type="ARBA" id="ARBA00025017"/>
    </source>
</evidence>
<dbReference type="SUPFAM" id="SSF54980">
    <property type="entry name" value="EF-G C-terminal domain-like"/>
    <property type="match status" value="1"/>
</dbReference>
<dbReference type="AlphaFoldDB" id="A0A916FAE6"/>
<dbReference type="Pfam" id="PF00009">
    <property type="entry name" value="GTP_EFTU"/>
    <property type="match status" value="1"/>
</dbReference>
<dbReference type="InterPro" id="IPR005225">
    <property type="entry name" value="Small_GTP-bd"/>
</dbReference>
<evidence type="ECO:0000313" key="12">
    <source>
        <dbReference type="EMBL" id="CAE6697841.1"/>
    </source>
</evidence>
<dbReference type="Gene3D" id="3.30.70.3280">
    <property type="entry name" value="Peptide chain release factor 3, domain III"/>
    <property type="match status" value="1"/>
</dbReference>
<dbReference type="GO" id="GO:0006449">
    <property type="term" value="P:regulation of translational termination"/>
    <property type="evidence" value="ECO:0007669"/>
    <property type="project" value="UniProtKB-UniRule"/>
</dbReference>
<evidence type="ECO:0000256" key="1">
    <source>
        <dbReference type="ARBA" id="ARBA00004496"/>
    </source>
</evidence>
<dbReference type="InterPro" id="IPR027417">
    <property type="entry name" value="P-loop_NTPase"/>
</dbReference>
<dbReference type="SUPFAM" id="SSF50447">
    <property type="entry name" value="Translation proteins"/>
    <property type="match status" value="1"/>
</dbReference>
<dbReference type="EMBL" id="CAJNBL010000006">
    <property type="protein sequence ID" value="CAE6697841.1"/>
    <property type="molecule type" value="Genomic_DNA"/>
</dbReference>
<dbReference type="GO" id="GO:0097216">
    <property type="term" value="F:guanosine tetraphosphate binding"/>
    <property type="evidence" value="ECO:0007669"/>
    <property type="project" value="UniProtKB-ARBA"/>
</dbReference>
<evidence type="ECO:0000313" key="13">
    <source>
        <dbReference type="Proteomes" id="UP000675882"/>
    </source>
</evidence>
<dbReference type="HAMAP" id="MF_00072">
    <property type="entry name" value="Rel_fac_3"/>
    <property type="match status" value="1"/>
</dbReference>
<dbReference type="RefSeq" id="WP_213035285.1">
    <property type="nucleotide sequence ID" value="NZ_CAJNBL010000006.1"/>
</dbReference>
<dbReference type="Gene3D" id="3.40.50.300">
    <property type="entry name" value="P-loop containing nucleotide triphosphate hydrolases"/>
    <property type="match status" value="1"/>
</dbReference>
<dbReference type="SUPFAM" id="SSF52540">
    <property type="entry name" value="P-loop containing nucleoside triphosphate hydrolases"/>
    <property type="match status" value="1"/>
</dbReference>
<keyword evidence="13" id="KW-1185">Reference proteome</keyword>
<dbReference type="GO" id="GO:0005525">
    <property type="term" value="F:GTP binding"/>
    <property type="evidence" value="ECO:0007669"/>
    <property type="project" value="UniProtKB-UniRule"/>
</dbReference>
<dbReference type="NCBIfam" id="NF001964">
    <property type="entry name" value="PRK00741.1"/>
    <property type="match status" value="1"/>
</dbReference>
<dbReference type="FunFam" id="3.40.50.300:FF:000542">
    <property type="entry name" value="Peptide chain release factor 3"/>
    <property type="match status" value="1"/>
</dbReference>
<comment type="function">
    <text evidence="7 9">Increases the formation of ribosomal termination complexes and stimulates activities of RF-1 and RF-2. It binds guanine nucleotides and has strong preference for UGA stop codons. It may interact directly with the ribosome. The stimulation of RF-1 and RF-2 is significantly reduced by GTP and GDP, but not by GMP.</text>
</comment>
<evidence type="ECO:0000256" key="2">
    <source>
        <dbReference type="ARBA" id="ARBA00009978"/>
    </source>
</evidence>
<evidence type="ECO:0000256" key="4">
    <source>
        <dbReference type="ARBA" id="ARBA00022741"/>
    </source>
</evidence>
<dbReference type="FunFam" id="2.40.30.10:FF:000040">
    <property type="entry name" value="Peptide chain release factor 3"/>
    <property type="match status" value="1"/>
</dbReference>
<evidence type="ECO:0000259" key="11">
    <source>
        <dbReference type="PROSITE" id="PS51722"/>
    </source>
</evidence>
<dbReference type="InterPro" id="IPR031157">
    <property type="entry name" value="G_TR_CS"/>
</dbReference>
<evidence type="ECO:0000256" key="8">
    <source>
        <dbReference type="ARBA" id="ARBA00073639"/>
    </source>
</evidence>
<dbReference type="PROSITE" id="PS00301">
    <property type="entry name" value="G_TR_1"/>
    <property type="match status" value="1"/>
</dbReference>
<dbReference type="NCBIfam" id="TIGR00231">
    <property type="entry name" value="small_GTP"/>
    <property type="match status" value="1"/>
</dbReference>
<dbReference type="Pfam" id="PF16658">
    <property type="entry name" value="RF3_C"/>
    <property type="match status" value="1"/>
</dbReference>
<keyword evidence="3 9" id="KW-0963">Cytoplasm</keyword>
<feature type="compositionally biased region" description="Polar residues" evidence="10">
    <location>
        <begin position="1"/>
        <end position="14"/>
    </location>
</feature>
<feature type="binding site" evidence="9">
    <location>
        <begin position="103"/>
        <end position="107"/>
    </location>
    <ligand>
        <name>GTP</name>
        <dbReference type="ChEBI" id="CHEBI:37565"/>
    </ligand>
</feature>
<dbReference type="InterPro" id="IPR053905">
    <property type="entry name" value="EF-G-like_DII"/>
</dbReference>
<protein>
    <recommendedName>
        <fullName evidence="8 9">Peptide chain release factor 3</fullName>
        <shortName evidence="9">RF-3</shortName>
    </recommendedName>
</protein>
<accession>A0A916FAE6</accession>
<dbReference type="CDD" id="cd04169">
    <property type="entry name" value="RF3"/>
    <property type="match status" value="1"/>
</dbReference>
<dbReference type="PANTHER" id="PTHR43556:SF2">
    <property type="entry name" value="PEPTIDE CHAIN RELEASE FACTOR RF3"/>
    <property type="match status" value="1"/>
</dbReference>
<feature type="domain" description="Tr-type G" evidence="11">
    <location>
        <begin position="26"/>
        <end position="294"/>
    </location>
</feature>
<comment type="subcellular location">
    <subcellularLocation>
        <location evidence="1 9">Cytoplasm</location>
    </subcellularLocation>
</comment>
<dbReference type="InterPro" id="IPR032090">
    <property type="entry name" value="RF3_C"/>
</dbReference>
<dbReference type="PROSITE" id="PS51722">
    <property type="entry name" value="G_TR_2"/>
    <property type="match status" value="1"/>
</dbReference>
<feature type="binding site" evidence="9">
    <location>
        <begin position="35"/>
        <end position="42"/>
    </location>
    <ligand>
        <name>GTP</name>
        <dbReference type="ChEBI" id="CHEBI:37565"/>
    </ligand>
</feature>
<dbReference type="FunFam" id="3.30.70.3280:FF:000001">
    <property type="entry name" value="Peptide chain release factor 3"/>
    <property type="match status" value="1"/>
</dbReference>
<dbReference type="CDD" id="cd16259">
    <property type="entry name" value="RF3_III"/>
    <property type="match status" value="1"/>
</dbReference>
<evidence type="ECO:0000256" key="6">
    <source>
        <dbReference type="ARBA" id="ARBA00023134"/>
    </source>
</evidence>
<name>A0A916FAE6_9PROT</name>
<dbReference type="InterPro" id="IPR041732">
    <property type="entry name" value="RF3_GTP-bd"/>
</dbReference>
<organism evidence="12 13">
    <name type="scientific">Candidatus Nitrotoga fabula</name>
    <dbReference type="NCBI Taxonomy" id="2182327"/>
    <lineage>
        <taxon>Bacteria</taxon>
        <taxon>Pseudomonadati</taxon>
        <taxon>Pseudomonadota</taxon>
        <taxon>Betaproteobacteria</taxon>
        <taxon>Nitrosomonadales</taxon>
        <taxon>Gallionellaceae</taxon>
        <taxon>Candidatus Nitrotoga</taxon>
    </lineage>
</organism>
<dbReference type="GO" id="GO:0003924">
    <property type="term" value="F:GTPase activity"/>
    <property type="evidence" value="ECO:0007669"/>
    <property type="project" value="InterPro"/>
</dbReference>
<evidence type="ECO:0000256" key="3">
    <source>
        <dbReference type="ARBA" id="ARBA00022490"/>
    </source>
</evidence>
<dbReference type="InterPro" id="IPR038467">
    <property type="entry name" value="RF3_dom_3_sf"/>
</dbReference>
<dbReference type="InterPro" id="IPR000795">
    <property type="entry name" value="T_Tr_GTP-bd_dom"/>
</dbReference>
<feature type="region of interest" description="Disordered" evidence="10">
    <location>
        <begin position="1"/>
        <end position="21"/>
    </location>
</feature>
<dbReference type="GO" id="GO:0016150">
    <property type="term" value="F:translation release factor activity, codon nonspecific"/>
    <property type="evidence" value="ECO:0007669"/>
    <property type="project" value="TreeGrafter"/>
</dbReference>
<comment type="caution">
    <text evidence="12">The sequence shown here is derived from an EMBL/GenBank/DDBJ whole genome shotgun (WGS) entry which is preliminary data.</text>
</comment>
<evidence type="ECO:0000256" key="10">
    <source>
        <dbReference type="SAM" id="MobiDB-lite"/>
    </source>
</evidence>
<dbReference type="InterPro" id="IPR035647">
    <property type="entry name" value="EFG_III/V"/>
</dbReference>
<feature type="binding site" evidence="9">
    <location>
        <begin position="157"/>
        <end position="160"/>
    </location>
    <ligand>
        <name>GTP</name>
        <dbReference type="ChEBI" id="CHEBI:37565"/>
    </ligand>
</feature>